<dbReference type="GeneID" id="14919836"/>
<keyword evidence="1" id="KW-0732">Signal</keyword>
<feature type="signal peptide" evidence="1">
    <location>
        <begin position="1"/>
        <end position="22"/>
    </location>
</feature>
<reference evidence="2 3" key="1">
    <citation type="journal article" date="2013" name="Genome Biol.">
        <title>Genome of Acanthamoeba castellanii highlights extensive lateral gene transfer and early evolution of tyrosine kinase signaling.</title>
        <authorList>
            <person name="Clarke M."/>
            <person name="Lohan A.J."/>
            <person name="Liu B."/>
            <person name="Lagkouvardos I."/>
            <person name="Roy S."/>
            <person name="Zafar N."/>
            <person name="Bertelli C."/>
            <person name="Schilde C."/>
            <person name="Kianianmomeni A."/>
            <person name="Burglin T.R."/>
            <person name="Frech C."/>
            <person name="Turcotte B."/>
            <person name="Kopec K.O."/>
            <person name="Synnott J.M."/>
            <person name="Choo C."/>
            <person name="Paponov I."/>
            <person name="Finkler A."/>
            <person name="Soon Heng Tan C."/>
            <person name="Hutchins A.P."/>
            <person name="Weinmeier T."/>
            <person name="Rattei T."/>
            <person name="Chu J.S."/>
            <person name="Gimenez G."/>
            <person name="Irimia M."/>
            <person name="Rigden D.J."/>
            <person name="Fitzpatrick D.A."/>
            <person name="Lorenzo-Morales J."/>
            <person name="Bateman A."/>
            <person name="Chiu C.H."/>
            <person name="Tang P."/>
            <person name="Hegemann P."/>
            <person name="Fromm H."/>
            <person name="Raoult D."/>
            <person name="Greub G."/>
            <person name="Miranda-Saavedra D."/>
            <person name="Chen N."/>
            <person name="Nash P."/>
            <person name="Ginger M.L."/>
            <person name="Horn M."/>
            <person name="Schaap P."/>
            <person name="Caler L."/>
            <person name="Loftus B."/>
        </authorList>
    </citation>
    <scope>NUCLEOTIDE SEQUENCE [LARGE SCALE GENOMIC DNA]</scope>
    <source>
        <strain evidence="2 3">Neff</strain>
    </source>
</reference>
<sequence length="186" mass="20038">MNGKVFVTLVVVLAALAVSVTAVKDLDFALEYRGKCDYSADKNSANCHLKAQSQEVLTRIKGDGNVATSVKKLIGSVSNLDFFTSYNFTSYTWTSKGSLTFGVHTTQKNHKLEFEDSSIGRINPTPTHAYGFATSWKVTKGFGALDQAVGLITANGVFDFETSEVVVGVIGVIYYKGNSNSTIIAN</sequence>
<dbReference type="VEuPathDB" id="AmoebaDB:ACA1_236340"/>
<evidence type="ECO:0000256" key="1">
    <source>
        <dbReference type="SAM" id="SignalP"/>
    </source>
</evidence>
<dbReference type="EMBL" id="KB007939">
    <property type="protein sequence ID" value="ELR19066.1"/>
    <property type="molecule type" value="Genomic_DNA"/>
</dbReference>
<feature type="chain" id="PRO_5003990373" evidence="1">
    <location>
        <begin position="23"/>
        <end position="186"/>
    </location>
</feature>
<proteinExistence type="predicted"/>
<gene>
    <name evidence="2" type="ORF">ACA1_236340</name>
</gene>
<dbReference type="Proteomes" id="UP000011083">
    <property type="component" value="Unassembled WGS sequence"/>
</dbReference>
<accession>L8H3R9</accession>
<organism evidence="2 3">
    <name type="scientific">Acanthamoeba castellanii (strain ATCC 30010 / Neff)</name>
    <dbReference type="NCBI Taxonomy" id="1257118"/>
    <lineage>
        <taxon>Eukaryota</taxon>
        <taxon>Amoebozoa</taxon>
        <taxon>Discosea</taxon>
        <taxon>Longamoebia</taxon>
        <taxon>Centramoebida</taxon>
        <taxon>Acanthamoebidae</taxon>
        <taxon>Acanthamoeba</taxon>
    </lineage>
</organism>
<dbReference type="AlphaFoldDB" id="L8H3R9"/>
<keyword evidence="3" id="KW-1185">Reference proteome</keyword>
<evidence type="ECO:0000313" key="2">
    <source>
        <dbReference type="EMBL" id="ELR19066.1"/>
    </source>
</evidence>
<name>L8H3R9_ACACF</name>
<dbReference type="KEGG" id="acan:ACA1_236340"/>
<evidence type="ECO:0000313" key="3">
    <source>
        <dbReference type="Proteomes" id="UP000011083"/>
    </source>
</evidence>
<dbReference type="RefSeq" id="XP_004341130.1">
    <property type="nucleotide sequence ID" value="XM_004341082.1"/>
</dbReference>
<protein>
    <submittedName>
        <fullName evidence="2">Uncharacterized protein</fullName>
    </submittedName>
</protein>